<evidence type="ECO:0000256" key="1">
    <source>
        <dbReference type="ARBA" id="ARBA00004417"/>
    </source>
</evidence>
<dbReference type="EMBL" id="JANCLU010000003">
    <property type="protein sequence ID" value="MCP8937745.1"/>
    <property type="molecule type" value="Genomic_DNA"/>
</dbReference>
<evidence type="ECO:0000313" key="7">
    <source>
        <dbReference type="EMBL" id="MCP8937745.1"/>
    </source>
</evidence>
<dbReference type="Pfam" id="PF00005">
    <property type="entry name" value="ABC_tran"/>
    <property type="match status" value="1"/>
</dbReference>
<dbReference type="CDD" id="cd03257">
    <property type="entry name" value="ABC_NikE_OppD_transporters"/>
    <property type="match status" value="1"/>
</dbReference>
<dbReference type="SMART" id="SM00382">
    <property type="entry name" value="AAA"/>
    <property type="match status" value="1"/>
</dbReference>
<dbReference type="NCBIfam" id="TIGR01727">
    <property type="entry name" value="oligo_HPY"/>
    <property type="match status" value="1"/>
</dbReference>
<dbReference type="InterPro" id="IPR003593">
    <property type="entry name" value="AAA+_ATPase"/>
</dbReference>
<feature type="domain" description="ABC transporter" evidence="6">
    <location>
        <begin position="9"/>
        <end position="252"/>
    </location>
</feature>
<proteinExistence type="inferred from homology"/>
<dbReference type="InterPro" id="IPR003439">
    <property type="entry name" value="ABC_transporter-like_ATP-bd"/>
</dbReference>
<evidence type="ECO:0000256" key="4">
    <source>
        <dbReference type="ARBA" id="ARBA00022741"/>
    </source>
</evidence>
<evidence type="ECO:0000313" key="8">
    <source>
        <dbReference type="Proteomes" id="UP001205890"/>
    </source>
</evidence>
<keyword evidence="5 7" id="KW-0067">ATP-binding</keyword>
<keyword evidence="8" id="KW-1185">Reference proteome</keyword>
<evidence type="ECO:0000256" key="2">
    <source>
        <dbReference type="ARBA" id="ARBA00005417"/>
    </source>
</evidence>
<dbReference type="PANTHER" id="PTHR43776">
    <property type="entry name" value="TRANSPORT ATP-BINDING PROTEIN"/>
    <property type="match status" value="1"/>
</dbReference>
<dbReference type="InterPro" id="IPR013563">
    <property type="entry name" value="Oligopep_ABC_C"/>
</dbReference>
<comment type="caution">
    <text evidence="7">The sequence shown here is derived from an EMBL/GenBank/DDBJ whole genome shotgun (WGS) entry which is preliminary data.</text>
</comment>
<comment type="similarity">
    <text evidence="2">Belongs to the ABC transporter superfamily.</text>
</comment>
<dbReference type="GO" id="GO:0005524">
    <property type="term" value="F:ATP binding"/>
    <property type="evidence" value="ECO:0007669"/>
    <property type="project" value="UniProtKB-KW"/>
</dbReference>
<keyword evidence="3" id="KW-0813">Transport</keyword>
<name>A0ABT1LAF9_9HYPH</name>
<comment type="subcellular location">
    <subcellularLocation>
        <location evidence="1">Cell inner membrane</location>
        <topology evidence="1">Peripheral membrane protein</topology>
    </subcellularLocation>
</comment>
<dbReference type="InterPro" id="IPR027417">
    <property type="entry name" value="P-loop_NTPase"/>
</dbReference>
<dbReference type="InterPro" id="IPR050319">
    <property type="entry name" value="ABC_transp_ATP-bind"/>
</dbReference>
<dbReference type="SUPFAM" id="SSF52540">
    <property type="entry name" value="P-loop containing nucleoside triphosphate hydrolases"/>
    <property type="match status" value="1"/>
</dbReference>
<protein>
    <submittedName>
        <fullName evidence="7">ATP-binding cassette domain-containing protein</fullName>
    </submittedName>
</protein>
<evidence type="ECO:0000259" key="6">
    <source>
        <dbReference type="PROSITE" id="PS50893"/>
    </source>
</evidence>
<dbReference type="Proteomes" id="UP001205890">
    <property type="component" value="Unassembled WGS sequence"/>
</dbReference>
<evidence type="ECO:0000256" key="3">
    <source>
        <dbReference type="ARBA" id="ARBA00022448"/>
    </source>
</evidence>
<dbReference type="PROSITE" id="PS00211">
    <property type="entry name" value="ABC_TRANSPORTER_1"/>
    <property type="match status" value="1"/>
</dbReference>
<organism evidence="7 8">
    <name type="scientific">Alsobacter ponti</name>
    <dbReference type="NCBI Taxonomy" id="2962936"/>
    <lineage>
        <taxon>Bacteria</taxon>
        <taxon>Pseudomonadati</taxon>
        <taxon>Pseudomonadota</taxon>
        <taxon>Alphaproteobacteria</taxon>
        <taxon>Hyphomicrobiales</taxon>
        <taxon>Alsobacteraceae</taxon>
        <taxon>Alsobacter</taxon>
    </lineage>
</organism>
<gene>
    <name evidence="7" type="ORF">NK718_04400</name>
</gene>
<reference evidence="7 8" key="1">
    <citation type="submission" date="2022-07" db="EMBL/GenBank/DDBJ databases">
        <authorList>
            <person name="Li W.-J."/>
            <person name="Deng Q.-Q."/>
        </authorList>
    </citation>
    <scope>NUCLEOTIDE SEQUENCE [LARGE SCALE GENOMIC DNA]</scope>
    <source>
        <strain evidence="7 8">SYSU M60028</strain>
    </source>
</reference>
<dbReference type="InterPro" id="IPR017871">
    <property type="entry name" value="ABC_transporter-like_CS"/>
</dbReference>
<sequence length="329" mass="36204">MIEEPLLSVRDLRVTFPPRRGRPAVRAVEGVSFDLRRGETLGLVGESGSGKTTTGRAVLQLQRPSAGSVRLLGRELTDMASGDLRAMRRHMQFVLQNPYTSLHPRMTVGQILSEPLAVHRAVPPNRRAERVAELLSLVHLDPKVVDRYPHEFSGGQRQRIVIARALAVNPDLVVCDEPVSALDVRTQAQIVQLLSELQDKLGLSYLFIAHDLAIVRSLAHRLAVMFGGRIVELGDADRIYETPVHPYTQSLLDAVPIPDPALQRARLARVAPEPHIPRHEADLSPCCFGEDHRATGRPRWHEVGPGHHVSCHFWPTAQAGADGANAGQG</sequence>
<dbReference type="RefSeq" id="WP_254739016.1">
    <property type="nucleotide sequence ID" value="NZ_JANCLU010000003.1"/>
</dbReference>
<dbReference type="Pfam" id="PF08352">
    <property type="entry name" value="oligo_HPY"/>
    <property type="match status" value="1"/>
</dbReference>
<dbReference type="PANTHER" id="PTHR43776:SF7">
    <property type="entry name" value="D,D-DIPEPTIDE TRANSPORT ATP-BINDING PROTEIN DDPF-RELATED"/>
    <property type="match status" value="1"/>
</dbReference>
<dbReference type="Gene3D" id="3.40.50.300">
    <property type="entry name" value="P-loop containing nucleotide triphosphate hydrolases"/>
    <property type="match status" value="1"/>
</dbReference>
<dbReference type="PROSITE" id="PS50893">
    <property type="entry name" value="ABC_TRANSPORTER_2"/>
    <property type="match status" value="1"/>
</dbReference>
<evidence type="ECO:0000256" key="5">
    <source>
        <dbReference type="ARBA" id="ARBA00022840"/>
    </source>
</evidence>
<keyword evidence="4" id="KW-0547">Nucleotide-binding</keyword>
<accession>A0ABT1LAF9</accession>